<reference evidence="4" key="2">
    <citation type="submission" date="2013-12" db="EMBL/GenBank/DDBJ databases">
        <title>Evolution of pathogenesis and genome organization in the Tremellales.</title>
        <authorList>
            <person name="Cuomo C."/>
            <person name="Litvintseva A."/>
            <person name="Heitman J."/>
            <person name="Chen Y."/>
            <person name="Sun S."/>
            <person name="Springer D."/>
            <person name="Dromer F."/>
            <person name="Young S."/>
            <person name="Zeng Q."/>
            <person name="Chapman S."/>
            <person name="Gujja S."/>
            <person name="Saif S."/>
            <person name="Birren B."/>
        </authorList>
    </citation>
    <scope>NUCLEOTIDE SEQUENCE [LARGE SCALE GENOMIC DNA]</scope>
    <source>
        <strain evidence="4">BCC8398</strain>
    </source>
</reference>
<organism evidence="3 4">
    <name type="scientific">Kwoniella heveanensis BCC8398</name>
    <dbReference type="NCBI Taxonomy" id="1296120"/>
    <lineage>
        <taxon>Eukaryota</taxon>
        <taxon>Fungi</taxon>
        <taxon>Dikarya</taxon>
        <taxon>Basidiomycota</taxon>
        <taxon>Agaricomycotina</taxon>
        <taxon>Tremellomycetes</taxon>
        <taxon>Tremellales</taxon>
        <taxon>Cryptococcaceae</taxon>
        <taxon>Kwoniella</taxon>
    </lineage>
</organism>
<name>A0A1B9GHS3_9TREE</name>
<gene>
    <name evidence="3" type="ORF">I316_07752</name>
</gene>
<feature type="chain" id="PRO_5008627063" description="Protein CPL1-like domain-containing protein" evidence="1">
    <location>
        <begin position="25"/>
        <end position="299"/>
    </location>
</feature>
<keyword evidence="4" id="KW-1185">Reference proteome</keyword>
<dbReference type="Pfam" id="PF21671">
    <property type="entry name" value="CPL1-like"/>
    <property type="match status" value="1"/>
</dbReference>
<dbReference type="AlphaFoldDB" id="A0A1B9GHS3"/>
<accession>A0A1B9GHS3</accession>
<evidence type="ECO:0000256" key="1">
    <source>
        <dbReference type="SAM" id="SignalP"/>
    </source>
</evidence>
<dbReference type="Proteomes" id="UP000092666">
    <property type="component" value="Unassembled WGS sequence"/>
</dbReference>
<proteinExistence type="predicted"/>
<protein>
    <recommendedName>
        <fullName evidence="2">Protein CPL1-like domain-containing protein</fullName>
    </recommendedName>
</protein>
<dbReference type="InterPro" id="IPR048661">
    <property type="entry name" value="CPL1-like"/>
</dbReference>
<dbReference type="InterPro" id="IPR038955">
    <property type="entry name" value="PriA/CPL1_fungi"/>
</dbReference>
<reference evidence="3 4" key="1">
    <citation type="submission" date="2013-07" db="EMBL/GenBank/DDBJ databases">
        <title>The Genome Sequence of Cryptococcus heveanensis BCC8398.</title>
        <authorList>
            <consortium name="The Broad Institute Genome Sequencing Platform"/>
            <person name="Cuomo C."/>
            <person name="Litvintseva A."/>
            <person name="Chen Y."/>
            <person name="Heitman J."/>
            <person name="Sun S."/>
            <person name="Springer D."/>
            <person name="Dromer F."/>
            <person name="Young S.K."/>
            <person name="Zeng Q."/>
            <person name="Gargeya S."/>
            <person name="Fitzgerald M."/>
            <person name="Abouelleil A."/>
            <person name="Alvarado L."/>
            <person name="Berlin A.M."/>
            <person name="Chapman S.B."/>
            <person name="Dewar J."/>
            <person name="Goldberg J."/>
            <person name="Griggs A."/>
            <person name="Gujja S."/>
            <person name="Hansen M."/>
            <person name="Howarth C."/>
            <person name="Imamovic A."/>
            <person name="Larimer J."/>
            <person name="McCowan C."/>
            <person name="Murphy C."/>
            <person name="Pearson M."/>
            <person name="Priest M."/>
            <person name="Roberts A."/>
            <person name="Saif S."/>
            <person name="Shea T."/>
            <person name="Sykes S."/>
            <person name="Wortman J."/>
            <person name="Nusbaum C."/>
            <person name="Birren B."/>
        </authorList>
    </citation>
    <scope>NUCLEOTIDE SEQUENCE [LARGE SCALE GENOMIC DNA]</scope>
    <source>
        <strain evidence="3 4">BCC8398</strain>
    </source>
</reference>
<feature type="domain" description="Protein CPL1-like" evidence="2">
    <location>
        <begin position="234"/>
        <end position="292"/>
    </location>
</feature>
<evidence type="ECO:0000313" key="3">
    <source>
        <dbReference type="EMBL" id="OCF30624.1"/>
    </source>
</evidence>
<evidence type="ECO:0000259" key="2">
    <source>
        <dbReference type="Pfam" id="PF21671"/>
    </source>
</evidence>
<sequence>MRTSTSLLAPFTAFLLLGVSNVLAQVDERYHSTFAGCVYDDDNTNSVADVDQETSGLCAEYCAGEGYRYSAFNADGETKCQCSTNYEPGSYIATIDNQQCPENSLNVRIVSTTFYYQGCYTGTVYPEDEGYEFTTNGPINCFEECAFSSYAVWSYSASSEVYMCRCVNEDLTFGTQAPCSPSTRTIFFHNADASASGLARRNLRDRLRRAMRAEAQYCLSGLTACNVYGSEDGYECVDTSSDLEACGGCIHGEFGKSSSVQGQDCTAVGAKLGRSTCLNGHCFATACKRGLTLVDGVCE</sequence>
<dbReference type="EMBL" id="KV700145">
    <property type="protein sequence ID" value="OCF30624.1"/>
    <property type="molecule type" value="Genomic_DNA"/>
</dbReference>
<dbReference type="PANTHER" id="PTHR35192">
    <property type="entry name" value="PROTEIN, PUTATIVE-RELATED"/>
    <property type="match status" value="1"/>
</dbReference>
<dbReference type="PANTHER" id="PTHR35192:SF2">
    <property type="entry name" value="APPLE DOMAIN-CONTAINING PROTEIN"/>
    <property type="match status" value="1"/>
</dbReference>
<dbReference type="STRING" id="1296120.A0A1B9GHS3"/>
<evidence type="ECO:0000313" key="4">
    <source>
        <dbReference type="Proteomes" id="UP000092666"/>
    </source>
</evidence>
<keyword evidence="1" id="KW-0732">Signal</keyword>
<dbReference type="OrthoDB" id="439917at2759"/>
<feature type="signal peptide" evidence="1">
    <location>
        <begin position="1"/>
        <end position="24"/>
    </location>
</feature>